<comment type="catalytic activity">
    <reaction evidence="1">
        <text>S-ubiquitinyl-[E2 ubiquitin-conjugating enzyme]-L-cysteine + [acceptor protein]-L-lysine = [E2 ubiquitin-conjugating enzyme]-L-cysteine + N(6)-ubiquitinyl-[acceptor protein]-L-lysine.</text>
        <dbReference type="EC" id="2.3.2.27"/>
    </reaction>
</comment>
<evidence type="ECO:0000259" key="16">
    <source>
        <dbReference type="PROSITE" id="PS50089"/>
    </source>
</evidence>
<keyword evidence="6 15" id="KW-0812">Transmembrane</keyword>
<comment type="similarity">
    <text evidence="13">Belongs to the RING-type zinc finger family. ATL subfamily.</text>
</comment>
<evidence type="ECO:0000256" key="11">
    <source>
        <dbReference type="ARBA" id="ARBA00022989"/>
    </source>
</evidence>
<protein>
    <recommendedName>
        <fullName evidence="4">RING-type E3 ubiquitin transferase</fullName>
        <ecNumber evidence="4">2.3.2.27</ecNumber>
    </recommendedName>
</protein>
<dbReference type="EMBL" id="JAJJMA010118851">
    <property type="protein sequence ID" value="MCL7032054.1"/>
    <property type="molecule type" value="Genomic_DNA"/>
</dbReference>
<dbReference type="FunFam" id="3.30.40.10:FF:000187">
    <property type="entry name" value="E3 ubiquitin-protein ligase ATL6"/>
    <property type="match status" value="1"/>
</dbReference>
<dbReference type="GO" id="GO:0061630">
    <property type="term" value="F:ubiquitin protein ligase activity"/>
    <property type="evidence" value="ECO:0007669"/>
    <property type="project" value="UniProtKB-EC"/>
</dbReference>
<evidence type="ECO:0000256" key="6">
    <source>
        <dbReference type="ARBA" id="ARBA00022692"/>
    </source>
</evidence>
<evidence type="ECO:0000256" key="9">
    <source>
        <dbReference type="ARBA" id="ARBA00022786"/>
    </source>
</evidence>
<evidence type="ECO:0000256" key="7">
    <source>
        <dbReference type="ARBA" id="ARBA00022723"/>
    </source>
</evidence>
<dbReference type="InterPro" id="IPR013083">
    <property type="entry name" value="Znf_RING/FYVE/PHD"/>
</dbReference>
<comment type="subcellular location">
    <subcellularLocation>
        <location evidence="2">Membrane</location>
        <topology evidence="2">Single-pass membrane protein</topology>
    </subcellularLocation>
</comment>
<dbReference type="PANTHER" id="PTHR14155">
    <property type="entry name" value="RING FINGER DOMAIN-CONTAINING"/>
    <property type="match status" value="1"/>
</dbReference>
<evidence type="ECO:0000256" key="15">
    <source>
        <dbReference type="SAM" id="Phobius"/>
    </source>
</evidence>
<dbReference type="CDD" id="cd16461">
    <property type="entry name" value="RING-H2_EL5-like"/>
    <property type="match status" value="1"/>
</dbReference>
<evidence type="ECO:0000313" key="18">
    <source>
        <dbReference type="Proteomes" id="UP001177140"/>
    </source>
</evidence>
<feature type="transmembrane region" description="Helical" evidence="15">
    <location>
        <begin position="47"/>
        <end position="70"/>
    </location>
</feature>
<accession>A0AA41S9I6</accession>
<keyword evidence="11 15" id="KW-1133">Transmembrane helix</keyword>
<keyword evidence="10" id="KW-0862">Zinc</keyword>
<dbReference type="InterPro" id="IPR053238">
    <property type="entry name" value="RING-H2_zinc_finger"/>
</dbReference>
<dbReference type="PROSITE" id="PS50089">
    <property type="entry name" value="ZF_RING_2"/>
    <property type="match status" value="1"/>
</dbReference>
<gene>
    <name evidence="17" type="ORF">MKW94_023940</name>
</gene>
<evidence type="ECO:0000313" key="17">
    <source>
        <dbReference type="EMBL" id="MCL7032054.1"/>
    </source>
</evidence>
<dbReference type="Proteomes" id="UP001177140">
    <property type="component" value="Unassembled WGS sequence"/>
</dbReference>
<evidence type="ECO:0000256" key="13">
    <source>
        <dbReference type="ARBA" id="ARBA00024209"/>
    </source>
</evidence>
<keyword evidence="7" id="KW-0479">Metal-binding</keyword>
<dbReference type="EC" id="2.3.2.27" evidence="4"/>
<dbReference type="Pfam" id="PF13639">
    <property type="entry name" value="zf-RING_2"/>
    <property type="match status" value="1"/>
</dbReference>
<dbReference type="SUPFAM" id="SSF57850">
    <property type="entry name" value="RING/U-box"/>
    <property type="match status" value="1"/>
</dbReference>
<evidence type="ECO:0000256" key="8">
    <source>
        <dbReference type="ARBA" id="ARBA00022771"/>
    </source>
</evidence>
<sequence>MFKKNIINLGVNIQWFHSIYFVVLLLLPFTFAQRNDDDYITAKKADLVLLLYVYGFLIIFFVISFSWLMWNVCKHYRCIAAEERRIRAVDQGLDRKVLDTFPVFVHPDVKNKRSVRDCAVCLGEFEDGDVLRLLSCDHVYHTDCIGKWLVSNSTCPLCRSELKAMAAHVVIDVPEDHTGNNV</sequence>
<comment type="caution">
    <text evidence="17">The sequence shown here is derived from an EMBL/GenBank/DDBJ whole genome shotgun (WGS) entry which is preliminary data.</text>
</comment>
<evidence type="ECO:0000256" key="2">
    <source>
        <dbReference type="ARBA" id="ARBA00004167"/>
    </source>
</evidence>
<evidence type="ECO:0000256" key="5">
    <source>
        <dbReference type="ARBA" id="ARBA00022679"/>
    </source>
</evidence>
<evidence type="ECO:0000256" key="10">
    <source>
        <dbReference type="ARBA" id="ARBA00022833"/>
    </source>
</evidence>
<keyword evidence="5" id="KW-0808">Transferase</keyword>
<keyword evidence="12 15" id="KW-0472">Membrane</keyword>
<dbReference type="PANTHER" id="PTHR14155:SF627">
    <property type="entry name" value="OS06G0192800 PROTEIN"/>
    <property type="match status" value="1"/>
</dbReference>
<keyword evidence="18" id="KW-1185">Reference proteome</keyword>
<organism evidence="17 18">
    <name type="scientific">Papaver nudicaule</name>
    <name type="common">Iceland poppy</name>
    <dbReference type="NCBI Taxonomy" id="74823"/>
    <lineage>
        <taxon>Eukaryota</taxon>
        <taxon>Viridiplantae</taxon>
        <taxon>Streptophyta</taxon>
        <taxon>Embryophyta</taxon>
        <taxon>Tracheophyta</taxon>
        <taxon>Spermatophyta</taxon>
        <taxon>Magnoliopsida</taxon>
        <taxon>Ranunculales</taxon>
        <taxon>Papaveraceae</taxon>
        <taxon>Papaveroideae</taxon>
        <taxon>Papaver</taxon>
    </lineage>
</organism>
<comment type="pathway">
    <text evidence="3">Protein modification; protein ubiquitination.</text>
</comment>
<feature type="transmembrane region" description="Helical" evidence="15">
    <location>
        <begin position="6"/>
        <end position="27"/>
    </location>
</feature>
<feature type="domain" description="RING-type" evidence="16">
    <location>
        <begin position="118"/>
        <end position="159"/>
    </location>
</feature>
<keyword evidence="8 14" id="KW-0863">Zinc-finger</keyword>
<dbReference type="AlphaFoldDB" id="A0AA41S9I6"/>
<reference evidence="17" key="1">
    <citation type="submission" date="2022-03" db="EMBL/GenBank/DDBJ databases">
        <title>A functionally conserved STORR gene fusion in Papaver species that diverged 16.8 million years ago.</title>
        <authorList>
            <person name="Catania T."/>
        </authorList>
    </citation>
    <scope>NUCLEOTIDE SEQUENCE</scope>
    <source>
        <strain evidence="17">S-191538</strain>
    </source>
</reference>
<dbReference type="Gene3D" id="3.30.40.10">
    <property type="entry name" value="Zinc/RING finger domain, C3HC4 (zinc finger)"/>
    <property type="match status" value="1"/>
</dbReference>
<name>A0AA41S9I6_PAPNU</name>
<evidence type="ECO:0000256" key="3">
    <source>
        <dbReference type="ARBA" id="ARBA00004906"/>
    </source>
</evidence>
<proteinExistence type="inferred from homology"/>
<keyword evidence="9" id="KW-0833">Ubl conjugation pathway</keyword>
<evidence type="ECO:0000256" key="1">
    <source>
        <dbReference type="ARBA" id="ARBA00000900"/>
    </source>
</evidence>
<dbReference type="SMART" id="SM00184">
    <property type="entry name" value="RING"/>
    <property type="match status" value="1"/>
</dbReference>
<evidence type="ECO:0000256" key="14">
    <source>
        <dbReference type="PROSITE-ProRule" id="PRU00175"/>
    </source>
</evidence>
<dbReference type="GO" id="GO:0008270">
    <property type="term" value="F:zinc ion binding"/>
    <property type="evidence" value="ECO:0007669"/>
    <property type="project" value="UniProtKB-KW"/>
</dbReference>
<dbReference type="GO" id="GO:0016020">
    <property type="term" value="C:membrane"/>
    <property type="evidence" value="ECO:0007669"/>
    <property type="project" value="UniProtKB-SubCell"/>
</dbReference>
<evidence type="ECO:0000256" key="4">
    <source>
        <dbReference type="ARBA" id="ARBA00012483"/>
    </source>
</evidence>
<dbReference type="InterPro" id="IPR001841">
    <property type="entry name" value="Znf_RING"/>
</dbReference>
<evidence type="ECO:0000256" key="12">
    <source>
        <dbReference type="ARBA" id="ARBA00023136"/>
    </source>
</evidence>